<organism evidence="1 2">
    <name type="scientific">Dactylosporangium maewongense</name>
    <dbReference type="NCBI Taxonomy" id="634393"/>
    <lineage>
        <taxon>Bacteria</taxon>
        <taxon>Bacillati</taxon>
        <taxon>Actinomycetota</taxon>
        <taxon>Actinomycetes</taxon>
        <taxon>Micromonosporales</taxon>
        <taxon>Micromonosporaceae</taxon>
        <taxon>Dactylosporangium</taxon>
    </lineage>
</organism>
<reference evidence="1 2" key="1">
    <citation type="journal article" date="2019" name="Int. J. Syst. Evol. Microbiol.">
        <title>The Global Catalogue of Microorganisms (GCM) 10K type strain sequencing project: providing services to taxonomists for standard genome sequencing and annotation.</title>
        <authorList>
            <consortium name="The Broad Institute Genomics Platform"/>
            <consortium name="The Broad Institute Genome Sequencing Center for Infectious Disease"/>
            <person name="Wu L."/>
            <person name="Ma J."/>
        </authorList>
    </citation>
    <scope>NUCLEOTIDE SEQUENCE [LARGE SCALE GENOMIC DNA]</scope>
    <source>
        <strain evidence="1 2">JCM 15933</strain>
    </source>
</reference>
<evidence type="ECO:0008006" key="3">
    <source>
        <dbReference type="Google" id="ProtNLM"/>
    </source>
</evidence>
<sequence>MRHWWIVLLAFAGLVVTALFYGGSAGPAETRHRPTAYSDLGRGGDPNTIMIRFDWPHEGWCSGQFTIAAAETSTEVRVGDVVSRTPRAGGACAGLGSDGQTAWDSLTLSKPLGDRRVVRADDGAALPYLRRGPPD</sequence>
<dbReference type="RefSeq" id="WP_344499017.1">
    <property type="nucleotide sequence ID" value="NZ_BAAAQD010000001.1"/>
</dbReference>
<keyword evidence="2" id="KW-1185">Reference proteome</keyword>
<comment type="caution">
    <text evidence="1">The sequence shown here is derived from an EMBL/GenBank/DDBJ whole genome shotgun (WGS) entry which is preliminary data.</text>
</comment>
<evidence type="ECO:0000313" key="1">
    <source>
        <dbReference type="EMBL" id="GAA1500147.1"/>
    </source>
</evidence>
<dbReference type="Proteomes" id="UP001501470">
    <property type="component" value="Unassembled WGS sequence"/>
</dbReference>
<accession>A0ABN1ZJM2</accession>
<protein>
    <recommendedName>
        <fullName evidence="3">Secreted protein</fullName>
    </recommendedName>
</protein>
<name>A0ABN1ZJM2_9ACTN</name>
<proteinExistence type="predicted"/>
<gene>
    <name evidence="1" type="ORF">GCM10009827_005040</name>
</gene>
<evidence type="ECO:0000313" key="2">
    <source>
        <dbReference type="Proteomes" id="UP001501470"/>
    </source>
</evidence>
<dbReference type="EMBL" id="BAAAQD010000001">
    <property type="protein sequence ID" value="GAA1500147.1"/>
    <property type="molecule type" value="Genomic_DNA"/>
</dbReference>